<dbReference type="Proteomes" id="UP000292082">
    <property type="component" value="Unassembled WGS sequence"/>
</dbReference>
<feature type="non-terminal residue" evidence="2">
    <location>
        <position position="1"/>
    </location>
</feature>
<dbReference type="Gene3D" id="3.20.20.140">
    <property type="entry name" value="Metal-dependent hydrolases"/>
    <property type="match status" value="1"/>
</dbReference>
<evidence type="ECO:0000313" key="3">
    <source>
        <dbReference type="Proteomes" id="UP000292082"/>
    </source>
</evidence>
<dbReference type="OrthoDB" id="2636093at2759"/>
<dbReference type="EMBL" id="ML143477">
    <property type="protein sequence ID" value="TBU24535.1"/>
    <property type="molecule type" value="Genomic_DNA"/>
</dbReference>
<reference evidence="2 3" key="1">
    <citation type="submission" date="2019-01" db="EMBL/GenBank/DDBJ databases">
        <title>Draft genome sequences of three monokaryotic isolates of the white-rot basidiomycete fungus Dichomitus squalens.</title>
        <authorList>
            <consortium name="DOE Joint Genome Institute"/>
            <person name="Lopez S.C."/>
            <person name="Andreopoulos B."/>
            <person name="Pangilinan J."/>
            <person name="Lipzen A."/>
            <person name="Riley R."/>
            <person name="Ahrendt S."/>
            <person name="Ng V."/>
            <person name="Barry K."/>
            <person name="Daum C."/>
            <person name="Grigoriev I.V."/>
            <person name="Hilden K.S."/>
            <person name="Makela M.R."/>
            <person name="de Vries R.P."/>
        </authorList>
    </citation>
    <scope>NUCLEOTIDE SEQUENCE [LARGE SCALE GENOMIC DNA]</scope>
    <source>
        <strain evidence="2 3">CBS 464.89</strain>
        <strain evidence="1">OM18370.1</strain>
    </source>
</reference>
<evidence type="ECO:0000313" key="1">
    <source>
        <dbReference type="EMBL" id="TBU24535.1"/>
    </source>
</evidence>
<proteinExistence type="predicted"/>
<keyword evidence="3" id="KW-1185">Reference proteome</keyword>
<gene>
    <name evidence="2" type="ORF">BD310DRAFT_833668</name>
    <name evidence="1" type="ORF">BD311DRAFT_671580</name>
</gene>
<protein>
    <submittedName>
        <fullName evidence="2">Uncharacterized protein</fullName>
    </submittedName>
</protein>
<organism evidence="2 3">
    <name type="scientific">Dichomitus squalens</name>
    <dbReference type="NCBI Taxonomy" id="114155"/>
    <lineage>
        <taxon>Eukaryota</taxon>
        <taxon>Fungi</taxon>
        <taxon>Dikarya</taxon>
        <taxon>Basidiomycota</taxon>
        <taxon>Agaricomycotina</taxon>
        <taxon>Agaricomycetes</taxon>
        <taxon>Polyporales</taxon>
        <taxon>Polyporaceae</taxon>
        <taxon>Dichomitus</taxon>
    </lineage>
</organism>
<evidence type="ECO:0000313" key="2">
    <source>
        <dbReference type="EMBL" id="TBU51738.1"/>
    </source>
</evidence>
<dbReference type="AlphaFoldDB" id="A0A4Q9PB74"/>
<accession>A0A4Q9PB74</accession>
<dbReference type="Proteomes" id="UP000292957">
    <property type="component" value="Unassembled WGS sequence"/>
</dbReference>
<dbReference type="EMBL" id="ML145289">
    <property type="protein sequence ID" value="TBU51738.1"/>
    <property type="molecule type" value="Genomic_DNA"/>
</dbReference>
<name>A0A4Q9PB74_9APHY</name>
<sequence length="89" mass="9972">FHHAHETYLVPDTLKSAYGEPAVLPTFSCTTITYLWQCTGNPPAAALFASHGRYKREAYHDSEFAPHILADNGIQVVLKVRHPYTFVNA</sequence>